<dbReference type="EMBL" id="AP023420">
    <property type="protein sequence ID" value="BCK84630.1"/>
    <property type="molecule type" value="Genomic_DNA"/>
</dbReference>
<keyword evidence="1" id="KW-1133">Transmembrane helix</keyword>
<dbReference type="AlphaFoldDB" id="A0A810Q8W2"/>
<dbReference type="RefSeq" id="WP_213543245.1">
    <property type="nucleotide sequence ID" value="NZ_AP023420.1"/>
</dbReference>
<sequence>MKRDDKGINRKAFPKFLLWVLLGGVLGFFAGLAGGIASDLHLADSVEAWLTGVLQAAAPWGIPVTSGVLLAICLGFYLSAKRLYMAWDGEDETLPDQVDRKLNYTLLCSSLATILDFFFIAVGVLYTDSGRMALLIVGEMLVSVALVVLVQQKIVDLVRRMNPEKQVSVYDSKFQKKWYNTCDEAERAQIGQASYQAFQAANRACIALWLVLLLLSYVLPIGLLPMVAVLLIWAVLQVSYILACIRLGARGA</sequence>
<accession>A0A810Q8W2</accession>
<dbReference type="Proteomes" id="UP000679848">
    <property type="component" value="Chromosome"/>
</dbReference>
<dbReference type="KEGG" id="pfaa:MM59RIKEN_19490"/>
<proteinExistence type="predicted"/>
<dbReference type="InterPro" id="IPR021509">
    <property type="entry name" value="DUF3169"/>
</dbReference>
<feature type="transmembrane region" description="Helical" evidence="1">
    <location>
        <begin position="132"/>
        <end position="150"/>
    </location>
</feature>
<feature type="transmembrane region" description="Helical" evidence="1">
    <location>
        <begin position="204"/>
        <end position="224"/>
    </location>
</feature>
<keyword evidence="3" id="KW-1185">Reference proteome</keyword>
<feature type="transmembrane region" description="Helical" evidence="1">
    <location>
        <begin position="57"/>
        <end position="78"/>
    </location>
</feature>
<name>A0A810Q8W2_9FIRM</name>
<keyword evidence="1" id="KW-0812">Transmembrane</keyword>
<feature type="transmembrane region" description="Helical" evidence="1">
    <location>
        <begin position="230"/>
        <end position="249"/>
    </location>
</feature>
<evidence type="ECO:0000256" key="1">
    <source>
        <dbReference type="SAM" id="Phobius"/>
    </source>
</evidence>
<feature type="transmembrane region" description="Helical" evidence="1">
    <location>
        <begin position="104"/>
        <end position="126"/>
    </location>
</feature>
<dbReference type="Pfam" id="PF11368">
    <property type="entry name" value="DUF3169"/>
    <property type="match status" value="1"/>
</dbReference>
<organism evidence="2 3">
    <name type="scientific">Pusillibacter faecalis</name>
    <dbReference type="NCBI Taxonomy" id="2714358"/>
    <lineage>
        <taxon>Bacteria</taxon>
        <taxon>Bacillati</taxon>
        <taxon>Bacillota</taxon>
        <taxon>Clostridia</taxon>
        <taxon>Eubacteriales</taxon>
        <taxon>Oscillospiraceae</taxon>
        <taxon>Pusillibacter</taxon>
    </lineage>
</organism>
<evidence type="ECO:0000313" key="2">
    <source>
        <dbReference type="EMBL" id="BCK84630.1"/>
    </source>
</evidence>
<protein>
    <recommendedName>
        <fullName evidence="4">DUF3169 family protein</fullName>
    </recommendedName>
</protein>
<gene>
    <name evidence="2" type="ORF">MM59RIKEN_19490</name>
</gene>
<keyword evidence="1" id="KW-0472">Membrane</keyword>
<evidence type="ECO:0008006" key="4">
    <source>
        <dbReference type="Google" id="ProtNLM"/>
    </source>
</evidence>
<reference evidence="2" key="1">
    <citation type="submission" date="2020-09" db="EMBL/GenBank/DDBJ databases">
        <title>New species isolated from human feces.</title>
        <authorList>
            <person name="Kitahara M."/>
            <person name="Shigeno Y."/>
            <person name="Shime M."/>
            <person name="Matsumoto Y."/>
            <person name="Nakamura S."/>
            <person name="Motooka D."/>
            <person name="Fukuoka S."/>
            <person name="Nishikawa H."/>
            <person name="Benno Y."/>
        </authorList>
    </citation>
    <scope>NUCLEOTIDE SEQUENCE</scope>
    <source>
        <strain evidence="2">MM59</strain>
    </source>
</reference>
<evidence type="ECO:0000313" key="3">
    <source>
        <dbReference type="Proteomes" id="UP000679848"/>
    </source>
</evidence>
<feature type="transmembrane region" description="Helical" evidence="1">
    <location>
        <begin position="16"/>
        <end position="37"/>
    </location>
</feature>